<keyword evidence="8" id="KW-0133">Cell shape</keyword>
<feature type="compositionally biased region" description="Acidic residues" evidence="14">
    <location>
        <begin position="673"/>
        <end position="687"/>
    </location>
</feature>
<gene>
    <name evidence="18" type="ORF">EAO74_14000</name>
</gene>
<evidence type="ECO:0000256" key="15">
    <source>
        <dbReference type="SAM" id="Phobius"/>
    </source>
</evidence>
<evidence type="ECO:0000256" key="12">
    <source>
        <dbReference type="ARBA" id="ARBA00034000"/>
    </source>
</evidence>
<dbReference type="AlphaFoldDB" id="A0A652KUM2"/>
<feature type="compositionally biased region" description="Low complexity" evidence="14">
    <location>
        <begin position="688"/>
        <end position="711"/>
    </location>
</feature>
<evidence type="ECO:0000256" key="4">
    <source>
        <dbReference type="ARBA" id="ARBA00022670"/>
    </source>
</evidence>
<keyword evidence="15" id="KW-1133">Transmembrane helix</keyword>
<dbReference type="InterPro" id="IPR012338">
    <property type="entry name" value="Beta-lactam/transpept-like"/>
</dbReference>
<feature type="domain" description="Glycosyl transferase family 51" evidence="17">
    <location>
        <begin position="75"/>
        <end position="253"/>
    </location>
</feature>
<feature type="domain" description="Penicillin-binding protein transpeptidase" evidence="16">
    <location>
        <begin position="352"/>
        <end position="603"/>
    </location>
</feature>
<evidence type="ECO:0000256" key="13">
    <source>
        <dbReference type="ARBA" id="ARBA00049902"/>
    </source>
</evidence>
<dbReference type="GO" id="GO:0008360">
    <property type="term" value="P:regulation of cell shape"/>
    <property type="evidence" value="ECO:0007669"/>
    <property type="project" value="UniProtKB-KW"/>
</dbReference>
<feature type="compositionally biased region" description="Polar residues" evidence="14">
    <location>
        <begin position="614"/>
        <end position="624"/>
    </location>
</feature>
<protein>
    <submittedName>
        <fullName evidence="18">Penicillin-binding protein</fullName>
    </submittedName>
</protein>
<dbReference type="InterPro" id="IPR001460">
    <property type="entry name" value="PCN-bd_Tpept"/>
</dbReference>
<feature type="region of interest" description="Disordered" evidence="14">
    <location>
        <begin position="657"/>
        <end position="743"/>
    </location>
</feature>
<evidence type="ECO:0000256" key="2">
    <source>
        <dbReference type="ARBA" id="ARBA00007739"/>
    </source>
</evidence>
<comment type="similarity">
    <text evidence="2">In the N-terminal section; belongs to the glycosyltransferase 51 family.</text>
</comment>
<dbReference type="GO" id="GO:0071555">
    <property type="term" value="P:cell wall organization"/>
    <property type="evidence" value="ECO:0007669"/>
    <property type="project" value="UniProtKB-KW"/>
</dbReference>
<dbReference type="InterPro" id="IPR036950">
    <property type="entry name" value="PBP_transglycosylase"/>
</dbReference>
<evidence type="ECO:0000256" key="9">
    <source>
        <dbReference type="ARBA" id="ARBA00022984"/>
    </source>
</evidence>
<dbReference type="FunFam" id="1.10.3810.10:FF:000001">
    <property type="entry name" value="Penicillin-binding protein 1A"/>
    <property type="match status" value="1"/>
</dbReference>
<dbReference type="Gene3D" id="3.40.710.10">
    <property type="entry name" value="DD-peptidase/beta-lactamase superfamily"/>
    <property type="match status" value="1"/>
</dbReference>
<keyword evidence="10" id="KW-0511">Multifunctional enzyme</keyword>
<evidence type="ECO:0000259" key="16">
    <source>
        <dbReference type="Pfam" id="PF00905"/>
    </source>
</evidence>
<evidence type="ECO:0000256" key="7">
    <source>
        <dbReference type="ARBA" id="ARBA00022801"/>
    </source>
</evidence>
<dbReference type="GO" id="GO:0008658">
    <property type="term" value="F:penicillin binding"/>
    <property type="evidence" value="ECO:0007669"/>
    <property type="project" value="InterPro"/>
</dbReference>
<dbReference type="InterPro" id="IPR050396">
    <property type="entry name" value="Glycosyltr_51/Transpeptidase"/>
</dbReference>
<evidence type="ECO:0000259" key="17">
    <source>
        <dbReference type="Pfam" id="PF00912"/>
    </source>
</evidence>
<dbReference type="PANTHER" id="PTHR32282">
    <property type="entry name" value="BINDING PROTEIN TRANSPEPTIDASE, PUTATIVE-RELATED"/>
    <property type="match status" value="1"/>
</dbReference>
<feature type="transmembrane region" description="Helical" evidence="15">
    <location>
        <begin position="33"/>
        <end position="54"/>
    </location>
</feature>
<reference evidence="18" key="1">
    <citation type="submission" date="2018-10" db="EMBL/GenBank/DDBJ databases">
        <authorList>
            <person name="Hariharan J."/>
            <person name="Choudoir M.J."/>
            <person name="Diebold P."/>
            <person name="Panke-Buisse K."/>
            <person name="Campbell A.N."/>
            <person name="Buckley D.H."/>
        </authorList>
    </citation>
    <scope>NUCLEOTIDE SEQUENCE</scope>
    <source>
        <strain evidence="18">Gb1</strain>
    </source>
</reference>
<keyword evidence="11" id="KW-0961">Cell wall biogenesis/degradation</keyword>
<dbReference type="GO" id="GO:0008955">
    <property type="term" value="F:peptidoglycan glycosyltransferase activity"/>
    <property type="evidence" value="ECO:0007669"/>
    <property type="project" value="UniProtKB-EC"/>
</dbReference>
<accession>A0A652KUM2</accession>
<evidence type="ECO:0000313" key="18">
    <source>
        <dbReference type="EMBL" id="TXS27164.1"/>
    </source>
</evidence>
<keyword evidence="5" id="KW-0328">Glycosyltransferase</keyword>
<keyword evidence="3" id="KW-0121">Carboxypeptidase</keyword>
<sequence>MGRADARRAQGREARRAARGGGIRRFFTWRKMLGAFFGLCLLVMGAFAALYVYVDVPEANAQAQKQSNVYKYSDGTLLARSNSEVNREIVDIGTVPKGVQHAFVAAENKSFYRDQGVDLKGTTRGLLNTLSGKGKQGGSTITQQYVKNYYLTQDQTVSRKLKELVISLKVDQRMKKDDILAGYLNTVYYGRGASGIQAAAQAYYGVDAKDLDTSQGAYLAALLQAPSQYDWAVASERGKKLVKDRWAYTLNNMVDEGWLDRAERDKMTFPVPDAPKAAPGMDGQTGYLVEAANDEMKRQGITDEMLDAGGWTITLNIDRKRQKQLEKSVDKQLEDQLDRKDSKVDATVQAGATSVDPKTGKVVALYGGVGATEHYISNATRQDYQPASTFKPLVLASALENGSVTQDGDLIGLDTVYDGTSKRPVVGSDTPFAPQNEDDRSYDSPTVRTAMDKSINSVFAQMVVDVTPSAVKKTALDLGVPDKNFPERPAITLGTMNASTWDMAGVYATLDNHGKKVTPTIVKSAEHRDRTMEPVDGVGGQAISRASADTVTQALTDVVDVGSGHEANTSAYDAAGKTGTSENNKAAWFAGYTPELTTVVALYGESTKDGGGQVSLTGTANSGRANGGGFPAKIWADYTLGALGGGSDATFDLEGVERGETSVTESPSVTPSETDEPSETPSEEPETPTESPSETAGEESPPAETPSETPSGDPSESPSATKDPDDGDQPPGERPGSDGLLGQ</sequence>
<dbReference type="SUPFAM" id="SSF53955">
    <property type="entry name" value="Lysozyme-like"/>
    <property type="match status" value="1"/>
</dbReference>
<dbReference type="RefSeq" id="WP_147983739.1">
    <property type="nucleotide sequence ID" value="NZ_RDBM01000035.1"/>
</dbReference>
<feature type="region of interest" description="Disordered" evidence="14">
    <location>
        <begin position="422"/>
        <end position="445"/>
    </location>
</feature>
<feature type="compositionally biased region" description="Low complexity" evidence="14">
    <location>
        <begin position="661"/>
        <end position="672"/>
    </location>
</feature>
<evidence type="ECO:0000256" key="11">
    <source>
        <dbReference type="ARBA" id="ARBA00023316"/>
    </source>
</evidence>
<dbReference type="SUPFAM" id="SSF56601">
    <property type="entry name" value="beta-lactamase/transpeptidase-like"/>
    <property type="match status" value="1"/>
</dbReference>
<comment type="caution">
    <text evidence="18">The sequence shown here is derived from an EMBL/GenBank/DDBJ whole genome shotgun (WGS) entry which is preliminary data.</text>
</comment>
<keyword evidence="15" id="KW-0812">Transmembrane</keyword>
<comment type="catalytic activity">
    <reaction evidence="13">
        <text>[GlcNAc-(1-&gt;4)-Mur2Ac(oyl-L-Ala-gamma-D-Glu-L-Lys-D-Ala-D-Ala)](n)-di-trans,octa-cis-undecaprenyl diphosphate + beta-D-GlcNAc-(1-&gt;4)-Mur2Ac(oyl-L-Ala-gamma-D-Glu-L-Lys-D-Ala-D-Ala)-di-trans,octa-cis-undecaprenyl diphosphate = [GlcNAc-(1-&gt;4)-Mur2Ac(oyl-L-Ala-gamma-D-Glu-L-Lys-D-Ala-D-Ala)](n+1)-di-trans,octa-cis-undecaprenyl diphosphate + di-trans,octa-cis-undecaprenyl diphosphate + H(+)</text>
        <dbReference type="Rhea" id="RHEA:23708"/>
        <dbReference type="Rhea" id="RHEA-COMP:9602"/>
        <dbReference type="Rhea" id="RHEA-COMP:9603"/>
        <dbReference type="ChEBI" id="CHEBI:15378"/>
        <dbReference type="ChEBI" id="CHEBI:58405"/>
        <dbReference type="ChEBI" id="CHEBI:60033"/>
        <dbReference type="ChEBI" id="CHEBI:78435"/>
        <dbReference type="EC" id="2.4.99.28"/>
    </reaction>
</comment>
<dbReference type="InterPro" id="IPR001264">
    <property type="entry name" value="Glyco_trans_51"/>
</dbReference>
<feature type="region of interest" description="Disordered" evidence="14">
    <location>
        <begin position="607"/>
        <end position="626"/>
    </location>
</feature>
<evidence type="ECO:0000256" key="10">
    <source>
        <dbReference type="ARBA" id="ARBA00023268"/>
    </source>
</evidence>
<dbReference type="EMBL" id="RDBM01000035">
    <property type="protein sequence ID" value="TXS27164.1"/>
    <property type="molecule type" value="Genomic_DNA"/>
</dbReference>
<keyword evidence="4" id="KW-0645">Protease</keyword>
<evidence type="ECO:0000256" key="1">
    <source>
        <dbReference type="ARBA" id="ARBA00007090"/>
    </source>
</evidence>
<dbReference type="GO" id="GO:0009252">
    <property type="term" value="P:peptidoglycan biosynthetic process"/>
    <property type="evidence" value="ECO:0007669"/>
    <property type="project" value="UniProtKB-KW"/>
</dbReference>
<evidence type="ECO:0000256" key="3">
    <source>
        <dbReference type="ARBA" id="ARBA00022645"/>
    </source>
</evidence>
<evidence type="ECO:0000256" key="8">
    <source>
        <dbReference type="ARBA" id="ARBA00022960"/>
    </source>
</evidence>
<keyword evidence="6" id="KW-0808">Transferase</keyword>
<dbReference type="GO" id="GO:0030288">
    <property type="term" value="C:outer membrane-bounded periplasmic space"/>
    <property type="evidence" value="ECO:0007669"/>
    <property type="project" value="TreeGrafter"/>
</dbReference>
<dbReference type="Pfam" id="PF00912">
    <property type="entry name" value="Transgly"/>
    <property type="match status" value="1"/>
</dbReference>
<dbReference type="GO" id="GO:0006508">
    <property type="term" value="P:proteolysis"/>
    <property type="evidence" value="ECO:0007669"/>
    <property type="project" value="UniProtKB-KW"/>
</dbReference>
<keyword evidence="15" id="KW-0472">Membrane</keyword>
<dbReference type="PANTHER" id="PTHR32282:SF34">
    <property type="entry name" value="PENICILLIN-BINDING PROTEIN 1A"/>
    <property type="match status" value="1"/>
</dbReference>
<keyword evidence="7" id="KW-0378">Hydrolase</keyword>
<dbReference type="Pfam" id="PF00905">
    <property type="entry name" value="Transpeptidase"/>
    <property type="match status" value="1"/>
</dbReference>
<organism evidence="18">
    <name type="scientific">Streptomyces sp. gb1(2016)</name>
    <dbReference type="NCBI Taxonomy" id="1828321"/>
    <lineage>
        <taxon>Bacteria</taxon>
        <taxon>Bacillati</taxon>
        <taxon>Actinomycetota</taxon>
        <taxon>Actinomycetes</taxon>
        <taxon>Kitasatosporales</taxon>
        <taxon>Streptomycetaceae</taxon>
        <taxon>Streptomyces</taxon>
    </lineage>
</organism>
<comment type="catalytic activity">
    <reaction evidence="12">
        <text>Preferential cleavage: (Ac)2-L-Lys-D-Ala-|-D-Ala. Also transpeptidation of peptidyl-alanyl moieties that are N-acyl substituents of D-alanine.</text>
        <dbReference type="EC" id="3.4.16.4"/>
    </reaction>
</comment>
<evidence type="ECO:0000256" key="14">
    <source>
        <dbReference type="SAM" id="MobiDB-lite"/>
    </source>
</evidence>
<keyword evidence="9" id="KW-0573">Peptidoglycan synthesis</keyword>
<dbReference type="GO" id="GO:0009002">
    <property type="term" value="F:serine-type D-Ala-D-Ala carboxypeptidase activity"/>
    <property type="evidence" value="ECO:0007669"/>
    <property type="project" value="UniProtKB-EC"/>
</dbReference>
<name>A0A652KUM2_9ACTN</name>
<dbReference type="InterPro" id="IPR023346">
    <property type="entry name" value="Lysozyme-like_dom_sf"/>
</dbReference>
<evidence type="ECO:0000256" key="5">
    <source>
        <dbReference type="ARBA" id="ARBA00022676"/>
    </source>
</evidence>
<evidence type="ECO:0000256" key="6">
    <source>
        <dbReference type="ARBA" id="ARBA00022679"/>
    </source>
</evidence>
<comment type="similarity">
    <text evidence="1">In the C-terminal section; belongs to the transpeptidase family.</text>
</comment>
<proteinExistence type="inferred from homology"/>
<dbReference type="Gene3D" id="1.10.3810.10">
    <property type="entry name" value="Biosynthetic peptidoglycan transglycosylase-like"/>
    <property type="match status" value="1"/>
</dbReference>